<keyword evidence="1" id="KW-0813">Transport</keyword>
<keyword evidence="2" id="KW-0472">Membrane</keyword>
<dbReference type="PANTHER" id="PTHR45638">
    <property type="entry name" value="CYCLIC NUCLEOTIDE-GATED CATION CHANNEL SUBUNIT A"/>
    <property type="match status" value="1"/>
</dbReference>
<dbReference type="PROSITE" id="PS50042">
    <property type="entry name" value="CNMP_BINDING_3"/>
    <property type="match status" value="2"/>
</dbReference>
<dbReference type="InterPro" id="IPR000595">
    <property type="entry name" value="cNMP-bd_dom"/>
</dbReference>
<protein>
    <submittedName>
        <fullName evidence="4">cNMP binding protein</fullName>
    </submittedName>
</protein>
<keyword evidence="1" id="KW-0406">Ion transport</keyword>
<feature type="domain" description="Cyclic nucleotide-binding" evidence="3">
    <location>
        <begin position="116"/>
        <end position="215"/>
    </location>
</feature>
<evidence type="ECO:0000313" key="4">
    <source>
        <dbReference type="EMBL" id="KRT80776.1"/>
    </source>
</evidence>
<keyword evidence="2" id="KW-0812">Transmembrane</keyword>
<sequence length="664" mass="77325">MQGYSVFSNDSRLILIVMSLLGLYLTVIFAGKIITLYFFHHRLLLRYQEAMRSLNRFLNMIKVNPQLKKTIIYNHEVKWSQQKGRKVHHTIEPLPLPMKSSILFEIYGKELLKTTIFRTKSKAFIRNLLPIMKHEIICKGGYVITINDVTRYTYILCKGEVEVLAPDGIVITTLHGGSMFGNLENKKRSRLRISVVTTCHAELLKVHAVDFHKLLEYEPQMKDEFRSLTLTYLNYIPGSDSITAKVVDEPTKKYKSRWGFVFNPNTRGMRIWNSVNLVFSCYLCIILDLYQLGSGEHSIYMMILQFTSDIVYTAHFIIKFRTAYEDESGTLVTDLRHISKKQCEHKFRLIIGIMSLLPFDIIVLFMTHLPSYKRKIFFELLRLNRLLRLVFIFEYFSVASEKLNINVYIMRFGFLIVWSSLAFCGIATLTTLVSCPYKVNIQPHVPSCEMILDNMTSYDQFRLYTRHIYLAANFLNFASQNMFFPHGALHTIFFIAMMVVSEALFFVCVSQVYSIIAECGVVRQVYMNNTERIKNFMESEEVSLSLIGRILTYNQLLWLKQRGNVYPSLLSEAPKYLQDAILNDAFQDLVRKHLVFTKCHSDCLRQIIQKCRVETFFRGDYVQFKGVIDNRMYFIFTGEIIALKDESVYDEDIVNVLRSGDAFG</sequence>
<evidence type="ECO:0000256" key="1">
    <source>
        <dbReference type="ARBA" id="ARBA00023286"/>
    </source>
</evidence>
<feature type="transmembrane region" description="Helical" evidence="2">
    <location>
        <begin position="13"/>
        <end position="39"/>
    </location>
</feature>
<dbReference type="SUPFAM" id="SSF81324">
    <property type="entry name" value="Voltage-gated potassium channels"/>
    <property type="match status" value="1"/>
</dbReference>
<keyword evidence="1" id="KW-0407">Ion channel</keyword>
<dbReference type="Pfam" id="PF00027">
    <property type="entry name" value="cNMP_binding"/>
    <property type="match status" value="1"/>
</dbReference>
<dbReference type="Gene3D" id="1.10.287.70">
    <property type="match status" value="1"/>
</dbReference>
<keyword evidence="1" id="KW-1071">Ligand-gated ion channel</keyword>
<dbReference type="GO" id="GO:0005221">
    <property type="term" value="F:intracellularly cyclic nucleotide-activated monoatomic cation channel activity"/>
    <property type="evidence" value="ECO:0007669"/>
    <property type="project" value="InterPro"/>
</dbReference>
<name>A0A0T6B098_9SCAR</name>
<dbReference type="AlphaFoldDB" id="A0A0T6B098"/>
<evidence type="ECO:0000313" key="5">
    <source>
        <dbReference type="Proteomes" id="UP000051574"/>
    </source>
</evidence>
<dbReference type="Gene3D" id="1.10.287.630">
    <property type="entry name" value="Helix hairpin bin"/>
    <property type="match status" value="2"/>
</dbReference>
<feature type="non-terminal residue" evidence="4">
    <location>
        <position position="664"/>
    </location>
</feature>
<dbReference type="Proteomes" id="UP000051574">
    <property type="component" value="Unassembled WGS sequence"/>
</dbReference>
<dbReference type="SUPFAM" id="SSF51206">
    <property type="entry name" value="cAMP-binding domain-like"/>
    <property type="match status" value="2"/>
</dbReference>
<feature type="transmembrane region" description="Helical" evidence="2">
    <location>
        <begin position="412"/>
        <end position="433"/>
    </location>
</feature>
<feature type="transmembrane region" description="Helical" evidence="2">
    <location>
        <begin position="275"/>
        <end position="293"/>
    </location>
</feature>
<reference evidence="4 5" key="1">
    <citation type="submission" date="2015-09" db="EMBL/GenBank/DDBJ databases">
        <title>Draft genome of the scarab beetle Oryctes borbonicus.</title>
        <authorList>
            <person name="Meyer J.M."/>
            <person name="Markov G.V."/>
            <person name="Baskaran P."/>
            <person name="Herrmann M."/>
            <person name="Sommer R.J."/>
            <person name="Roedelsperger C."/>
        </authorList>
    </citation>
    <scope>NUCLEOTIDE SEQUENCE [LARGE SCALE GENOMIC DNA]</scope>
    <source>
        <strain evidence="4">OB123</strain>
        <tissue evidence="4">Whole animal</tissue>
    </source>
</reference>
<feature type="transmembrane region" description="Helical" evidence="2">
    <location>
        <begin position="492"/>
        <end position="516"/>
    </location>
</feature>
<accession>A0A0T6B098</accession>
<gene>
    <name evidence="4" type="ORF">AMK59_5890</name>
</gene>
<dbReference type="OrthoDB" id="415460at2759"/>
<dbReference type="SMART" id="SM00100">
    <property type="entry name" value="cNMP"/>
    <property type="match status" value="1"/>
</dbReference>
<dbReference type="EMBL" id="LJIG01016380">
    <property type="protein sequence ID" value="KRT80776.1"/>
    <property type="molecule type" value="Genomic_DNA"/>
</dbReference>
<feature type="domain" description="Cyclic nucleotide-binding" evidence="3">
    <location>
        <begin position="595"/>
        <end position="664"/>
    </location>
</feature>
<dbReference type="Gene3D" id="2.60.120.10">
    <property type="entry name" value="Jelly Rolls"/>
    <property type="match status" value="2"/>
</dbReference>
<proteinExistence type="predicted"/>
<dbReference type="GO" id="GO:0044877">
    <property type="term" value="F:protein-containing complex binding"/>
    <property type="evidence" value="ECO:0007669"/>
    <property type="project" value="TreeGrafter"/>
</dbReference>
<dbReference type="InterPro" id="IPR018490">
    <property type="entry name" value="cNMP-bd_dom_sf"/>
</dbReference>
<organism evidence="4 5">
    <name type="scientific">Oryctes borbonicus</name>
    <dbReference type="NCBI Taxonomy" id="1629725"/>
    <lineage>
        <taxon>Eukaryota</taxon>
        <taxon>Metazoa</taxon>
        <taxon>Ecdysozoa</taxon>
        <taxon>Arthropoda</taxon>
        <taxon>Hexapoda</taxon>
        <taxon>Insecta</taxon>
        <taxon>Pterygota</taxon>
        <taxon>Neoptera</taxon>
        <taxon>Endopterygota</taxon>
        <taxon>Coleoptera</taxon>
        <taxon>Polyphaga</taxon>
        <taxon>Scarabaeiformia</taxon>
        <taxon>Scarabaeidae</taxon>
        <taxon>Dynastinae</taxon>
        <taxon>Oryctes</taxon>
    </lineage>
</organism>
<dbReference type="PANTHER" id="PTHR45638:SF19">
    <property type="entry name" value="CYCLIC NUCLEOTIDE-BINDING DOMAIN-CONTAINING PROTEIN"/>
    <property type="match status" value="1"/>
</dbReference>
<evidence type="ECO:0000256" key="2">
    <source>
        <dbReference type="SAM" id="Phobius"/>
    </source>
</evidence>
<evidence type="ECO:0000259" key="3">
    <source>
        <dbReference type="PROSITE" id="PS50042"/>
    </source>
</evidence>
<dbReference type="InterPro" id="IPR014710">
    <property type="entry name" value="RmlC-like_jellyroll"/>
</dbReference>
<comment type="caution">
    <text evidence="4">The sequence shown here is derived from an EMBL/GenBank/DDBJ whole genome shotgun (WGS) entry which is preliminary data.</text>
</comment>
<dbReference type="InterPro" id="IPR050866">
    <property type="entry name" value="CNG_cation_channel"/>
</dbReference>
<feature type="transmembrane region" description="Helical" evidence="2">
    <location>
        <begin position="347"/>
        <end position="366"/>
    </location>
</feature>
<dbReference type="CDD" id="cd00038">
    <property type="entry name" value="CAP_ED"/>
    <property type="match status" value="2"/>
</dbReference>
<keyword evidence="2" id="KW-1133">Transmembrane helix</keyword>
<keyword evidence="5" id="KW-1185">Reference proteome</keyword>